<proteinExistence type="predicted"/>
<reference evidence="2 3" key="1">
    <citation type="journal article" date="2023" name="Commun. Biol.">
        <title>Genome analysis of Parmales, the sister group of diatoms, reveals the evolutionary specialization of diatoms from phago-mixotrophs to photoautotrophs.</title>
        <authorList>
            <person name="Ban H."/>
            <person name="Sato S."/>
            <person name="Yoshikawa S."/>
            <person name="Yamada K."/>
            <person name="Nakamura Y."/>
            <person name="Ichinomiya M."/>
            <person name="Sato N."/>
            <person name="Blanc-Mathieu R."/>
            <person name="Endo H."/>
            <person name="Kuwata A."/>
            <person name="Ogata H."/>
        </authorList>
    </citation>
    <scope>NUCLEOTIDE SEQUENCE [LARGE SCALE GENOMIC DNA]</scope>
</reference>
<dbReference type="Pfam" id="PF01370">
    <property type="entry name" value="Epimerase"/>
    <property type="match status" value="1"/>
</dbReference>
<gene>
    <name evidence="2" type="ORF">TeGR_g6616</name>
</gene>
<dbReference type="Gene3D" id="3.40.50.720">
    <property type="entry name" value="NAD(P)-binding Rossmann-like Domain"/>
    <property type="match status" value="1"/>
</dbReference>
<dbReference type="Proteomes" id="UP001165060">
    <property type="component" value="Unassembled WGS sequence"/>
</dbReference>
<feature type="domain" description="NAD-dependent epimerase/dehydratase" evidence="1">
    <location>
        <begin position="28"/>
        <end position="253"/>
    </location>
</feature>
<sequence length="363" mass="39114">MPPACLSPRPEPEQSLLFPMSLSAGKKVLVVGLGAVGSGIAAAFRNSTATAYDVTTMDPHAPDAKLQTGILEVPKEELCALLDGCVEIVYAAEPGNRDDYTTAGSTIARDNAARFASFVALVADCWPAASPMRPHVAYAGGSWTRREAVRVTESGAPLVDDESPAKTTSANAYEIAKSEAEAAAERLSALHRVSITFFDWISVVPNFAPNFTIAKMTEAALRHGKVEYSEGDYGRPLLHSEDAGHAVVLLAEERLKEAADQPATFESVLVPGAFTHFREFARIVVEETKKVSGRSSILATPQTNPTPEFLRTRCSSRRMQDASFTPRADMIEAGLRETCRVAAERVEKEMLKESPEQGTSEGN</sequence>
<evidence type="ECO:0000313" key="2">
    <source>
        <dbReference type="EMBL" id="GMI28089.1"/>
    </source>
</evidence>
<keyword evidence="3" id="KW-1185">Reference proteome</keyword>
<evidence type="ECO:0000259" key="1">
    <source>
        <dbReference type="Pfam" id="PF01370"/>
    </source>
</evidence>
<dbReference type="InterPro" id="IPR001509">
    <property type="entry name" value="Epimerase_deHydtase"/>
</dbReference>
<dbReference type="SUPFAM" id="SSF51735">
    <property type="entry name" value="NAD(P)-binding Rossmann-fold domains"/>
    <property type="match status" value="1"/>
</dbReference>
<comment type="caution">
    <text evidence="2">The sequence shown here is derived from an EMBL/GenBank/DDBJ whole genome shotgun (WGS) entry which is preliminary data.</text>
</comment>
<dbReference type="InterPro" id="IPR036291">
    <property type="entry name" value="NAD(P)-bd_dom_sf"/>
</dbReference>
<name>A0ABQ6MKA4_9STRA</name>
<organism evidence="2 3">
    <name type="scientific">Tetraparma gracilis</name>
    <dbReference type="NCBI Taxonomy" id="2962635"/>
    <lineage>
        <taxon>Eukaryota</taxon>
        <taxon>Sar</taxon>
        <taxon>Stramenopiles</taxon>
        <taxon>Ochrophyta</taxon>
        <taxon>Bolidophyceae</taxon>
        <taxon>Parmales</taxon>
        <taxon>Triparmaceae</taxon>
        <taxon>Tetraparma</taxon>
    </lineage>
</organism>
<dbReference type="EMBL" id="BRYB01002952">
    <property type="protein sequence ID" value="GMI28089.1"/>
    <property type="molecule type" value="Genomic_DNA"/>
</dbReference>
<accession>A0ABQ6MKA4</accession>
<evidence type="ECO:0000313" key="3">
    <source>
        <dbReference type="Proteomes" id="UP001165060"/>
    </source>
</evidence>
<protein>
    <recommendedName>
        <fullName evidence="1">NAD-dependent epimerase/dehydratase domain-containing protein</fullName>
    </recommendedName>
</protein>